<reference evidence="1" key="1">
    <citation type="submission" date="2014-09" db="EMBL/GenBank/DDBJ databases">
        <authorList>
            <person name="Magalhaes I.L.F."/>
            <person name="Oliveira U."/>
            <person name="Santos F.R."/>
            <person name="Vidigal T.H.D.A."/>
            <person name="Brescovit A.D."/>
            <person name="Santos A.J."/>
        </authorList>
    </citation>
    <scope>NUCLEOTIDE SEQUENCE</scope>
    <source>
        <tissue evidence="1">Shoot tissue taken approximately 20 cm above the soil surface</tissue>
    </source>
</reference>
<protein>
    <submittedName>
        <fullName evidence="1">Uncharacterized protein</fullName>
    </submittedName>
</protein>
<sequence length="65" mass="7515">MTNTRKEFEAKVASLVLLRSWSSSLEITSTFPTAWSKIHHSQANLSGKRMQLFSNYNHLIHSTMY</sequence>
<dbReference type="AlphaFoldDB" id="A0A0A9FYR4"/>
<accession>A0A0A9FYR4</accession>
<name>A0A0A9FYR4_ARUDO</name>
<evidence type="ECO:0000313" key="1">
    <source>
        <dbReference type="EMBL" id="JAE17407.1"/>
    </source>
</evidence>
<reference evidence="1" key="2">
    <citation type="journal article" date="2015" name="Data Brief">
        <title>Shoot transcriptome of the giant reed, Arundo donax.</title>
        <authorList>
            <person name="Barrero R.A."/>
            <person name="Guerrero F.D."/>
            <person name="Moolhuijzen P."/>
            <person name="Goolsby J.A."/>
            <person name="Tidwell J."/>
            <person name="Bellgard S.E."/>
            <person name="Bellgard M.I."/>
        </authorList>
    </citation>
    <scope>NUCLEOTIDE SEQUENCE</scope>
    <source>
        <tissue evidence="1">Shoot tissue taken approximately 20 cm above the soil surface</tissue>
    </source>
</reference>
<organism evidence="1">
    <name type="scientific">Arundo donax</name>
    <name type="common">Giant reed</name>
    <name type="synonym">Donax arundinaceus</name>
    <dbReference type="NCBI Taxonomy" id="35708"/>
    <lineage>
        <taxon>Eukaryota</taxon>
        <taxon>Viridiplantae</taxon>
        <taxon>Streptophyta</taxon>
        <taxon>Embryophyta</taxon>
        <taxon>Tracheophyta</taxon>
        <taxon>Spermatophyta</taxon>
        <taxon>Magnoliopsida</taxon>
        <taxon>Liliopsida</taxon>
        <taxon>Poales</taxon>
        <taxon>Poaceae</taxon>
        <taxon>PACMAD clade</taxon>
        <taxon>Arundinoideae</taxon>
        <taxon>Arundineae</taxon>
        <taxon>Arundo</taxon>
    </lineage>
</organism>
<dbReference type="EMBL" id="GBRH01180489">
    <property type="protein sequence ID" value="JAE17407.1"/>
    <property type="molecule type" value="Transcribed_RNA"/>
</dbReference>
<proteinExistence type="predicted"/>